<gene>
    <name evidence="8" type="ORF">ACFOMD_08790</name>
</gene>
<evidence type="ECO:0000256" key="1">
    <source>
        <dbReference type="ARBA" id="ARBA00006247"/>
    </source>
</evidence>
<keyword evidence="9" id="KW-1185">Reference proteome</keyword>
<dbReference type="PANTHER" id="PTHR45962:SF1">
    <property type="entry name" value="N-FATTY-ACYL-AMINO ACID SYNTHASE_HYDROLASE PM20D1"/>
    <property type="match status" value="1"/>
</dbReference>
<dbReference type="PANTHER" id="PTHR45962">
    <property type="entry name" value="N-FATTY-ACYL-AMINO ACID SYNTHASE/HYDROLASE PM20D1"/>
    <property type="match status" value="1"/>
</dbReference>
<keyword evidence="4" id="KW-0378">Hydrolase</keyword>
<dbReference type="SUPFAM" id="SSF55031">
    <property type="entry name" value="Bacterial exopeptidase dimerisation domain"/>
    <property type="match status" value="1"/>
</dbReference>
<evidence type="ECO:0000256" key="2">
    <source>
        <dbReference type="ARBA" id="ARBA00022670"/>
    </source>
</evidence>
<dbReference type="Proteomes" id="UP001595615">
    <property type="component" value="Unassembled WGS sequence"/>
</dbReference>
<dbReference type="Pfam" id="PF07687">
    <property type="entry name" value="M20_dimer"/>
    <property type="match status" value="1"/>
</dbReference>
<sequence>MKIKALALLAAMTATTAMAQTAPHERQARDIYEKVIAFRTAAGHGQMPKMTDYLVGVLKAGGVPQADIAILPLGETNAMVVRFPAAGKPSKKPILFSAHMDVVDARPEDWTRDPFRLIEENGYFFGRGTSDNKAGVTALVSTIVRLKAEGFKPKRDLVFAFIGDEETLMATTKLVAAHPWVKDAEFAINTDAGGGALDESGKPVIYLVQGAEKTYATFELTVPNPGGHSSRPRSDNAIYDLAAALARLQAYRFPVMANALTRDYLGAVGKSMPGEVGEGLRAFAANPQDQKASDYLATQPEFVGTTRTTCVATMLNAGHAENALPQKATATVNCRIFPDVKVADVQAELARVVANPAIQFKVLNDPQPSPVSEMRPDVMAAITRAIHVDYPGVPIVPYLESGGTDGKIYRIAGIPTFASSGLFTKTSDMFAHGLNERLAVPAFYKGLGHIYRVTKDLGGR</sequence>
<organism evidence="8 9">
    <name type="scientific">Sphingoaurantiacus capsulatus</name>
    <dbReference type="NCBI Taxonomy" id="1771310"/>
    <lineage>
        <taxon>Bacteria</taxon>
        <taxon>Pseudomonadati</taxon>
        <taxon>Pseudomonadota</taxon>
        <taxon>Alphaproteobacteria</taxon>
        <taxon>Sphingomonadales</taxon>
        <taxon>Sphingosinicellaceae</taxon>
        <taxon>Sphingoaurantiacus</taxon>
    </lineage>
</organism>
<evidence type="ECO:0000256" key="6">
    <source>
        <dbReference type="SAM" id="SignalP"/>
    </source>
</evidence>
<evidence type="ECO:0000259" key="7">
    <source>
        <dbReference type="Pfam" id="PF07687"/>
    </source>
</evidence>
<name>A0ABV7X963_9SPHN</name>
<evidence type="ECO:0000313" key="8">
    <source>
        <dbReference type="EMBL" id="MFC3712665.1"/>
    </source>
</evidence>
<evidence type="ECO:0000256" key="3">
    <source>
        <dbReference type="ARBA" id="ARBA00022723"/>
    </source>
</evidence>
<feature type="signal peptide" evidence="6">
    <location>
        <begin position="1"/>
        <end position="19"/>
    </location>
</feature>
<dbReference type="InterPro" id="IPR001261">
    <property type="entry name" value="ArgE/DapE_CS"/>
</dbReference>
<evidence type="ECO:0000313" key="9">
    <source>
        <dbReference type="Proteomes" id="UP001595615"/>
    </source>
</evidence>
<dbReference type="Gene3D" id="3.30.70.360">
    <property type="match status" value="1"/>
</dbReference>
<dbReference type="InterPro" id="IPR002933">
    <property type="entry name" value="Peptidase_M20"/>
</dbReference>
<keyword evidence="5" id="KW-0862">Zinc</keyword>
<dbReference type="InterPro" id="IPR047177">
    <property type="entry name" value="Pept_M20A"/>
</dbReference>
<keyword evidence="3" id="KW-0479">Metal-binding</keyword>
<comment type="caution">
    <text evidence="8">The sequence shown here is derived from an EMBL/GenBank/DDBJ whole genome shotgun (WGS) entry which is preliminary data.</text>
</comment>
<dbReference type="EMBL" id="JBHRXV010000006">
    <property type="protein sequence ID" value="MFC3712665.1"/>
    <property type="molecule type" value="Genomic_DNA"/>
</dbReference>
<dbReference type="InterPro" id="IPR011650">
    <property type="entry name" value="Peptidase_M20_dimer"/>
</dbReference>
<dbReference type="Gene3D" id="3.40.630.10">
    <property type="entry name" value="Zn peptidases"/>
    <property type="match status" value="1"/>
</dbReference>
<comment type="similarity">
    <text evidence="1">Belongs to the peptidase M20A family.</text>
</comment>
<dbReference type="Gene3D" id="1.10.150.900">
    <property type="match status" value="1"/>
</dbReference>
<dbReference type="SUPFAM" id="SSF53187">
    <property type="entry name" value="Zn-dependent exopeptidases"/>
    <property type="match status" value="1"/>
</dbReference>
<evidence type="ECO:0000256" key="5">
    <source>
        <dbReference type="ARBA" id="ARBA00022833"/>
    </source>
</evidence>
<reference evidence="9" key="1">
    <citation type="journal article" date="2019" name="Int. J. Syst. Evol. Microbiol.">
        <title>The Global Catalogue of Microorganisms (GCM) 10K type strain sequencing project: providing services to taxonomists for standard genome sequencing and annotation.</title>
        <authorList>
            <consortium name="The Broad Institute Genomics Platform"/>
            <consortium name="The Broad Institute Genome Sequencing Center for Infectious Disease"/>
            <person name="Wu L."/>
            <person name="Ma J."/>
        </authorList>
    </citation>
    <scope>NUCLEOTIDE SEQUENCE [LARGE SCALE GENOMIC DNA]</scope>
    <source>
        <strain evidence="9">KCTC 42644</strain>
    </source>
</reference>
<dbReference type="RefSeq" id="WP_380859976.1">
    <property type="nucleotide sequence ID" value="NZ_JBHRXV010000006.1"/>
</dbReference>
<keyword evidence="6" id="KW-0732">Signal</keyword>
<feature type="chain" id="PRO_5045297818" evidence="6">
    <location>
        <begin position="20"/>
        <end position="460"/>
    </location>
</feature>
<accession>A0ABV7X963</accession>
<evidence type="ECO:0000256" key="4">
    <source>
        <dbReference type="ARBA" id="ARBA00022801"/>
    </source>
</evidence>
<dbReference type="InterPro" id="IPR036264">
    <property type="entry name" value="Bact_exopeptidase_dim_dom"/>
</dbReference>
<feature type="domain" description="Peptidase M20 dimerisation" evidence="7">
    <location>
        <begin position="211"/>
        <end position="357"/>
    </location>
</feature>
<proteinExistence type="inferred from homology"/>
<dbReference type="PROSITE" id="PS00758">
    <property type="entry name" value="ARGE_DAPE_CPG2_1"/>
    <property type="match status" value="1"/>
</dbReference>
<dbReference type="NCBIfam" id="NF006596">
    <property type="entry name" value="PRK09133.1"/>
    <property type="match status" value="1"/>
</dbReference>
<dbReference type="PROSITE" id="PS00759">
    <property type="entry name" value="ARGE_DAPE_CPG2_2"/>
    <property type="match status" value="1"/>
</dbReference>
<dbReference type="Pfam" id="PF01546">
    <property type="entry name" value="Peptidase_M20"/>
    <property type="match status" value="1"/>
</dbReference>
<keyword evidence="2" id="KW-0645">Protease</keyword>
<protein>
    <submittedName>
        <fullName evidence="8">M20/M25/M40 family metallo-hydrolase</fullName>
    </submittedName>
</protein>